<dbReference type="eggNOG" id="COG1136">
    <property type="taxonomic scope" value="Bacteria"/>
</dbReference>
<dbReference type="AlphaFoldDB" id="D3PV38"/>
<dbReference type="Gene3D" id="3.40.50.300">
    <property type="entry name" value="P-loop containing nucleotide triphosphate hydrolases"/>
    <property type="match status" value="1"/>
</dbReference>
<evidence type="ECO:0000313" key="5">
    <source>
        <dbReference type="Proteomes" id="UP000000844"/>
    </source>
</evidence>
<sequence>MSGTVTPADKALGITCRGLVYIYHLDGYDVVALSGVDIDIAAGESVALVGPSGSGKSTLVALTAGLLRPAAGRLHVGGHDLVKADDDELQRLRAGEIGMILQGSDRNLIPYLSAVDNIRFAQRGIRRRDRADLASPRELLALVGIDSEADANARISQLTLGQRQRLAVAVGIAGGAGLLLADEPTAQLDAEARDEVVQALLAVHAAGHTVVVVTHDPEVGAHMGRTVTIRGGRVGSEGRRGEDFLVMGAGGTVHLPPEVTARFPAGSLLRVAQDEDGVVRLWAADSGLETKDES</sequence>
<dbReference type="EMBL" id="CP001778">
    <property type="protein sequence ID" value="ADD41091.1"/>
    <property type="molecule type" value="Genomic_DNA"/>
</dbReference>
<dbReference type="GO" id="GO:0005524">
    <property type="term" value="F:ATP binding"/>
    <property type="evidence" value="ECO:0007669"/>
    <property type="project" value="UniProtKB-KW"/>
</dbReference>
<dbReference type="HOGENOM" id="CLU_000604_1_22_11"/>
<dbReference type="InterPro" id="IPR003593">
    <property type="entry name" value="AAA+_ATPase"/>
</dbReference>
<dbReference type="KEGG" id="sna:Snas_1384"/>
<proteinExistence type="predicted"/>
<keyword evidence="2" id="KW-0067">ATP-binding</keyword>
<accession>D3PV38</accession>
<keyword evidence="1" id="KW-0547">Nucleotide-binding</keyword>
<dbReference type="PANTHER" id="PTHR24220">
    <property type="entry name" value="IMPORT ATP-BINDING PROTEIN"/>
    <property type="match status" value="1"/>
</dbReference>
<dbReference type="InterPro" id="IPR015854">
    <property type="entry name" value="ABC_transpr_LolD-like"/>
</dbReference>
<dbReference type="PROSITE" id="PS50893">
    <property type="entry name" value="ABC_TRANSPORTER_2"/>
    <property type="match status" value="1"/>
</dbReference>
<feature type="domain" description="ABC transporter" evidence="3">
    <location>
        <begin position="14"/>
        <end position="256"/>
    </location>
</feature>
<dbReference type="PANTHER" id="PTHR24220:SF685">
    <property type="entry name" value="ABC TRANSPORTER RELATED"/>
    <property type="match status" value="1"/>
</dbReference>
<dbReference type="GO" id="GO:0005886">
    <property type="term" value="C:plasma membrane"/>
    <property type="evidence" value="ECO:0007669"/>
    <property type="project" value="TreeGrafter"/>
</dbReference>
<dbReference type="GO" id="GO:0016887">
    <property type="term" value="F:ATP hydrolysis activity"/>
    <property type="evidence" value="ECO:0007669"/>
    <property type="project" value="InterPro"/>
</dbReference>
<protein>
    <submittedName>
        <fullName evidence="4">ABC transporter related protein</fullName>
    </submittedName>
</protein>
<name>D3PV38_STANL</name>
<dbReference type="Proteomes" id="UP000000844">
    <property type="component" value="Chromosome"/>
</dbReference>
<dbReference type="OrthoDB" id="3176024at2"/>
<dbReference type="RefSeq" id="WP_013016662.1">
    <property type="nucleotide sequence ID" value="NC_013947.1"/>
</dbReference>
<dbReference type="STRING" id="446470.Snas_1384"/>
<keyword evidence="5" id="KW-1185">Reference proteome</keyword>
<reference evidence="4 5" key="1">
    <citation type="journal article" date="2009" name="Stand. Genomic Sci.">
        <title>Complete genome sequence of Stackebrandtia nassauensis type strain (LLR-40K-21).</title>
        <authorList>
            <person name="Munk C."/>
            <person name="Lapidus A."/>
            <person name="Copeland A."/>
            <person name="Jando M."/>
            <person name="Mayilraj S."/>
            <person name="Glavina Del Rio T."/>
            <person name="Nolan M."/>
            <person name="Chen F."/>
            <person name="Lucas S."/>
            <person name="Tice H."/>
            <person name="Cheng J.F."/>
            <person name="Han C."/>
            <person name="Detter J.C."/>
            <person name="Bruce D."/>
            <person name="Goodwin L."/>
            <person name="Chain P."/>
            <person name="Pitluck S."/>
            <person name="Goker M."/>
            <person name="Ovchinikova G."/>
            <person name="Pati A."/>
            <person name="Ivanova N."/>
            <person name="Mavromatis K."/>
            <person name="Chen A."/>
            <person name="Palaniappan K."/>
            <person name="Land M."/>
            <person name="Hauser L."/>
            <person name="Chang Y.J."/>
            <person name="Jeffries C.D."/>
            <person name="Bristow J."/>
            <person name="Eisen J.A."/>
            <person name="Markowitz V."/>
            <person name="Hugenholtz P."/>
            <person name="Kyrpides N.C."/>
            <person name="Klenk H.P."/>
        </authorList>
    </citation>
    <scope>NUCLEOTIDE SEQUENCE [LARGE SCALE GENOMIC DNA]</scope>
    <source>
        <strain evidence="5">DSM 44728 / CIP 108903 / NRRL B-16338 / NBRC 102104 / LLR-40K-21</strain>
    </source>
</reference>
<evidence type="ECO:0000259" key="3">
    <source>
        <dbReference type="PROSITE" id="PS50893"/>
    </source>
</evidence>
<organism evidence="4 5">
    <name type="scientific">Stackebrandtia nassauensis (strain DSM 44728 / CIP 108903 / NRRL B-16338 / NBRC 102104 / LLR-40K-21)</name>
    <dbReference type="NCBI Taxonomy" id="446470"/>
    <lineage>
        <taxon>Bacteria</taxon>
        <taxon>Bacillati</taxon>
        <taxon>Actinomycetota</taxon>
        <taxon>Actinomycetes</taxon>
        <taxon>Glycomycetales</taxon>
        <taxon>Glycomycetaceae</taxon>
        <taxon>Stackebrandtia</taxon>
    </lineage>
</organism>
<evidence type="ECO:0000256" key="1">
    <source>
        <dbReference type="ARBA" id="ARBA00022741"/>
    </source>
</evidence>
<gene>
    <name evidence="4" type="ordered locus">Snas_1384</name>
</gene>
<evidence type="ECO:0000256" key="2">
    <source>
        <dbReference type="ARBA" id="ARBA00022840"/>
    </source>
</evidence>
<dbReference type="SMART" id="SM00382">
    <property type="entry name" value="AAA"/>
    <property type="match status" value="1"/>
</dbReference>
<dbReference type="InterPro" id="IPR027417">
    <property type="entry name" value="P-loop_NTPase"/>
</dbReference>
<evidence type="ECO:0000313" key="4">
    <source>
        <dbReference type="EMBL" id="ADD41091.1"/>
    </source>
</evidence>
<dbReference type="Pfam" id="PF00005">
    <property type="entry name" value="ABC_tran"/>
    <property type="match status" value="1"/>
</dbReference>
<dbReference type="GO" id="GO:0022857">
    <property type="term" value="F:transmembrane transporter activity"/>
    <property type="evidence" value="ECO:0007669"/>
    <property type="project" value="TreeGrafter"/>
</dbReference>
<dbReference type="InterPro" id="IPR003439">
    <property type="entry name" value="ABC_transporter-like_ATP-bd"/>
</dbReference>
<dbReference type="SUPFAM" id="SSF52540">
    <property type="entry name" value="P-loop containing nucleoside triphosphate hydrolases"/>
    <property type="match status" value="1"/>
</dbReference>